<keyword evidence="6 7" id="KW-0472">Membrane</keyword>
<dbReference type="InterPro" id="IPR000515">
    <property type="entry name" value="MetI-like"/>
</dbReference>
<dbReference type="InterPro" id="IPR050366">
    <property type="entry name" value="BP-dependent_transpt_permease"/>
</dbReference>
<dbReference type="RefSeq" id="WP_389361541.1">
    <property type="nucleotide sequence ID" value="NZ_JBIACK010000006.1"/>
</dbReference>
<sequence length="294" mass="32095">MAQIETTKPMLPFRRKNKTMFQSSFFKNYLAVAAGVVILIIVLLAIFAPLVAPYEPNEQNLSNSLQPASSEHIFGTDKQGRDIFSRVIYGARTTLLGAVFVVGIATVVGVPLGLIAGYYGGKIDNIITRVFDVILAFPALLLAFIIVAVFGRGLENAVIALGIVYIPMIARLVRSVTLVEKEQTYVEAARNLGFSNFRIIFMHILPNCVSPIVVQITIDLAYAILDLAAMSFLGLGVQPPTADWGSMLEEGRQYLLISPNTALASGFAIMITVIAFNLFGDGLQQHFDPKQRKV</sequence>
<dbReference type="Gene3D" id="1.10.3720.10">
    <property type="entry name" value="MetI-like"/>
    <property type="match status" value="1"/>
</dbReference>
<proteinExistence type="inferred from homology"/>
<evidence type="ECO:0000313" key="9">
    <source>
        <dbReference type="EMBL" id="MFE8701571.1"/>
    </source>
</evidence>
<feature type="transmembrane region" description="Helical" evidence="7">
    <location>
        <begin position="95"/>
        <end position="118"/>
    </location>
</feature>
<accession>A0ABW6KBE6</accession>
<name>A0ABW6KBE6_9BACI</name>
<dbReference type="CDD" id="cd06261">
    <property type="entry name" value="TM_PBP2"/>
    <property type="match status" value="1"/>
</dbReference>
<dbReference type="PANTHER" id="PTHR43386">
    <property type="entry name" value="OLIGOPEPTIDE TRANSPORT SYSTEM PERMEASE PROTEIN APPC"/>
    <property type="match status" value="1"/>
</dbReference>
<comment type="caution">
    <text evidence="9">The sequence shown here is derived from an EMBL/GenBank/DDBJ whole genome shotgun (WGS) entry which is preliminary data.</text>
</comment>
<dbReference type="Pfam" id="PF12911">
    <property type="entry name" value="OppC_N"/>
    <property type="match status" value="1"/>
</dbReference>
<dbReference type="Pfam" id="PF00528">
    <property type="entry name" value="BPD_transp_1"/>
    <property type="match status" value="1"/>
</dbReference>
<evidence type="ECO:0000256" key="7">
    <source>
        <dbReference type="RuleBase" id="RU363032"/>
    </source>
</evidence>
<evidence type="ECO:0000259" key="8">
    <source>
        <dbReference type="PROSITE" id="PS50928"/>
    </source>
</evidence>
<dbReference type="InterPro" id="IPR035906">
    <property type="entry name" value="MetI-like_sf"/>
</dbReference>
<evidence type="ECO:0000256" key="1">
    <source>
        <dbReference type="ARBA" id="ARBA00004651"/>
    </source>
</evidence>
<dbReference type="InterPro" id="IPR025966">
    <property type="entry name" value="OppC_N"/>
</dbReference>
<evidence type="ECO:0000256" key="5">
    <source>
        <dbReference type="ARBA" id="ARBA00022989"/>
    </source>
</evidence>
<dbReference type="PROSITE" id="PS50928">
    <property type="entry name" value="ABC_TM1"/>
    <property type="match status" value="1"/>
</dbReference>
<organism evidence="9 10">
    <name type="scientific">Cytobacillus spartinae</name>
    <dbReference type="NCBI Taxonomy" id="3299023"/>
    <lineage>
        <taxon>Bacteria</taxon>
        <taxon>Bacillati</taxon>
        <taxon>Bacillota</taxon>
        <taxon>Bacilli</taxon>
        <taxon>Bacillales</taxon>
        <taxon>Bacillaceae</taxon>
        <taxon>Cytobacillus</taxon>
    </lineage>
</organism>
<feature type="transmembrane region" description="Helical" evidence="7">
    <location>
        <begin position="157"/>
        <end position="179"/>
    </location>
</feature>
<reference evidence="9 10" key="1">
    <citation type="submission" date="2024-08" db="EMBL/GenBank/DDBJ databases">
        <title>Two novel Cytobacillus novel species.</title>
        <authorList>
            <person name="Liu G."/>
        </authorList>
    </citation>
    <scope>NUCLEOTIDE SEQUENCE [LARGE SCALE GENOMIC DNA]</scope>
    <source>
        <strain evidence="9 10">FJAT-54145</strain>
    </source>
</reference>
<comment type="similarity">
    <text evidence="7">Belongs to the binding-protein-dependent transport system permease family.</text>
</comment>
<dbReference type="Proteomes" id="UP001601059">
    <property type="component" value="Unassembled WGS sequence"/>
</dbReference>
<dbReference type="EMBL" id="JBIACK010000006">
    <property type="protein sequence ID" value="MFE8701571.1"/>
    <property type="molecule type" value="Genomic_DNA"/>
</dbReference>
<keyword evidence="3" id="KW-1003">Cell membrane</keyword>
<feature type="transmembrane region" description="Helical" evidence="7">
    <location>
        <begin position="130"/>
        <end position="151"/>
    </location>
</feature>
<evidence type="ECO:0000256" key="2">
    <source>
        <dbReference type="ARBA" id="ARBA00022448"/>
    </source>
</evidence>
<comment type="subcellular location">
    <subcellularLocation>
        <location evidence="1 7">Cell membrane</location>
        <topology evidence="1 7">Multi-pass membrane protein</topology>
    </subcellularLocation>
</comment>
<feature type="domain" description="ABC transmembrane type-1" evidence="8">
    <location>
        <begin position="91"/>
        <end position="280"/>
    </location>
</feature>
<evidence type="ECO:0000256" key="4">
    <source>
        <dbReference type="ARBA" id="ARBA00022692"/>
    </source>
</evidence>
<feature type="transmembrane region" description="Helical" evidence="7">
    <location>
        <begin position="29"/>
        <end position="52"/>
    </location>
</feature>
<evidence type="ECO:0000256" key="6">
    <source>
        <dbReference type="ARBA" id="ARBA00023136"/>
    </source>
</evidence>
<protein>
    <submittedName>
        <fullName evidence="9">ABC transporter permease</fullName>
    </submittedName>
</protein>
<keyword evidence="2 7" id="KW-0813">Transport</keyword>
<evidence type="ECO:0000256" key="3">
    <source>
        <dbReference type="ARBA" id="ARBA00022475"/>
    </source>
</evidence>
<dbReference type="SUPFAM" id="SSF161098">
    <property type="entry name" value="MetI-like"/>
    <property type="match status" value="1"/>
</dbReference>
<dbReference type="PANTHER" id="PTHR43386:SF1">
    <property type="entry name" value="D,D-DIPEPTIDE TRANSPORT SYSTEM PERMEASE PROTEIN DDPC-RELATED"/>
    <property type="match status" value="1"/>
</dbReference>
<keyword evidence="10" id="KW-1185">Reference proteome</keyword>
<feature type="transmembrane region" description="Helical" evidence="7">
    <location>
        <begin position="262"/>
        <end position="283"/>
    </location>
</feature>
<keyword evidence="4 7" id="KW-0812">Transmembrane</keyword>
<evidence type="ECO:0000313" key="10">
    <source>
        <dbReference type="Proteomes" id="UP001601059"/>
    </source>
</evidence>
<keyword evidence="5 7" id="KW-1133">Transmembrane helix</keyword>
<gene>
    <name evidence="9" type="ORF">ACFYKX_13285</name>
</gene>
<feature type="transmembrane region" description="Helical" evidence="7">
    <location>
        <begin position="200"/>
        <end position="225"/>
    </location>
</feature>